<dbReference type="Proteomes" id="UP001434883">
    <property type="component" value="Unassembled WGS sequence"/>
</dbReference>
<dbReference type="EMBL" id="JAHRIN010017594">
    <property type="protein sequence ID" value="MEQ2197382.1"/>
    <property type="molecule type" value="Genomic_DNA"/>
</dbReference>
<feature type="transmembrane region" description="Helical" evidence="1">
    <location>
        <begin position="26"/>
        <end position="51"/>
    </location>
</feature>
<proteinExistence type="predicted"/>
<dbReference type="Gene3D" id="1.20.1070.10">
    <property type="entry name" value="Rhodopsin 7-helix transmembrane proteins"/>
    <property type="match status" value="1"/>
</dbReference>
<name>A0ABV0QPG7_9TELE</name>
<feature type="transmembrane region" description="Helical" evidence="1">
    <location>
        <begin position="151"/>
        <end position="173"/>
    </location>
</feature>
<gene>
    <name evidence="2" type="ORF">XENOCAPTIV_028616</name>
</gene>
<evidence type="ECO:0000313" key="2">
    <source>
        <dbReference type="EMBL" id="MEQ2197382.1"/>
    </source>
</evidence>
<evidence type="ECO:0008006" key="4">
    <source>
        <dbReference type="Google" id="ProtNLM"/>
    </source>
</evidence>
<dbReference type="SUPFAM" id="SSF81321">
    <property type="entry name" value="Family A G protein-coupled receptor-like"/>
    <property type="match status" value="1"/>
</dbReference>
<comment type="caution">
    <text evidence="2">The sequence shown here is derived from an EMBL/GenBank/DDBJ whole genome shotgun (WGS) entry which is preliminary data.</text>
</comment>
<keyword evidence="1" id="KW-0472">Membrane</keyword>
<feature type="transmembrane region" description="Helical" evidence="1">
    <location>
        <begin position="72"/>
        <end position="93"/>
    </location>
</feature>
<evidence type="ECO:0000313" key="3">
    <source>
        <dbReference type="Proteomes" id="UP001434883"/>
    </source>
</evidence>
<feature type="transmembrane region" description="Helical" evidence="1">
    <location>
        <begin position="219"/>
        <end position="240"/>
    </location>
</feature>
<keyword evidence="1" id="KW-1133">Transmembrane helix</keyword>
<protein>
    <recommendedName>
        <fullName evidence="4">G-protein coupled receptors family 1 profile domain-containing protein</fullName>
    </recommendedName>
</protein>
<reference evidence="2 3" key="1">
    <citation type="submission" date="2021-06" db="EMBL/GenBank/DDBJ databases">
        <authorList>
            <person name="Palmer J.M."/>
        </authorList>
    </citation>
    <scope>NUCLEOTIDE SEQUENCE [LARGE SCALE GENOMIC DNA]</scope>
    <source>
        <strain evidence="2 3">XC_2019</strain>
        <tissue evidence="2">Muscle</tissue>
    </source>
</reference>
<keyword evidence="3" id="KW-1185">Reference proteome</keyword>
<feature type="transmembrane region" description="Helical" evidence="1">
    <location>
        <begin position="108"/>
        <end position="130"/>
    </location>
</feature>
<accession>A0ABV0QPG7</accession>
<organism evidence="2 3">
    <name type="scientific">Xenoophorus captivus</name>
    <dbReference type="NCBI Taxonomy" id="1517983"/>
    <lineage>
        <taxon>Eukaryota</taxon>
        <taxon>Metazoa</taxon>
        <taxon>Chordata</taxon>
        <taxon>Craniata</taxon>
        <taxon>Vertebrata</taxon>
        <taxon>Euteleostomi</taxon>
        <taxon>Actinopterygii</taxon>
        <taxon>Neopterygii</taxon>
        <taxon>Teleostei</taxon>
        <taxon>Neoteleostei</taxon>
        <taxon>Acanthomorphata</taxon>
        <taxon>Ovalentaria</taxon>
        <taxon>Atherinomorphae</taxon>
        <taxon>Cyprinodontiformes</taxon>
        <taxon>Goodeidae</taxon>
        <taxon>Xenoophorus</taxon>
    </lineage>
</organism>
<feature type="transmembrane region" description="Helical" evidence="1">
    <location>
        <begin position="252"/>
        <end position="273"/>
    </location>
</feature>
<evidence type="ECO:0000256" key="1">
    <source>
        <dbReference type="SAM" id="Phobius"/>
    </source>
</evidence>
<sequence length="291" mass="32397">MSDNLSFSNNDDFGPYECYFTSPDKFIFITFNITQVVVLFPLCIAILYLGFQQLQQSRSTSLAVKISHSDSFTYHMVIVELIGVLGCIVSLIGNCMENPDIVNTGVNIFWFIWYGQMSFHTLTCAERYLAVVHPITYLGLRNGKGVKIRNISIGCVWLLCFAGVGLLAAESYIYLDISLLISTTITIFFFSISVLCVLIRPGPGEQDKERSDQSKRRAFYVIVVILGILMLRVTASLAWAFLDVSGHSAQCIMMIGCVWISLPSGLVLPLLYLQRAGKLVFCKDSFKGGTP</sequence>
<feature type="transmembrane region" description="Helical" evidence="1">
    <location>
        <begin position="179"/>
        <end position="199"/>
    </location>
</feature>
<keyword evidence="1" id="KW-0812">Transmembrane</keyword>